<dbReference type="GO" id="GO:0005634">
    <property type="term" value="C:nucleus"/>
    <property type="evidence" value="ECO:0007669"/>
    <property type="project" value="TreeGrafter"/>
</dbReference>
<evidence type="ECO:0000313" key="6">
    <source>
        <dbReference type="EMBL" id="VDK89597.1"/>
    </source>
</evidence>
<evidence type="ECO:0000256" key="5">
    <source>
        <dbReference type="PIRSR" id="PIRSR628651-50"/>
    </source>
</evidence>
<dbReference type="Proteomes" id="UP000281553">
    <property type="component" value="Unassembled WGS sequence"/>
</dbReference>
<dbReference type="InterPro" id="IPR028651">
    <property type="entry name" value="ING_fam"/>
</dbReference>
<keyword evidence="4" id="KW-0234">DNA repair</keyword>
<feature type="site" description="Histone H3K4me3 binding" evidence="5">
    <location>
        <position position="92"/>
    </location>
</feature>
<dbReference type="EMBL" id="UYRU01045461">
    <property type="protein sequence ID" value="VDK89597.1"/>
    <property type="molecule type" value="Genomic_DNA"/>
</dbReference>
<dbReference type="CDD" id="cd15505">
    <property type="entry name" value="PHD_ING"/>
    <property type="match status" value="1"/>
</dbReference>
<feature type="non-terminal residue" evidence="6">
    <location>
        <position position="1"/>
    </location>
</feature>
<dbReference type="InterPro" id="IPR010760">
    <property type="entry name" value="DNA-repair_Swi5"/>
</dbReference>
<evidence type="ECO:0000256" key="3">
    <source>
        <dbReference type="ARBA" id="ARBA00022853"/>
    </source>
</evidence>
<dbReference type="PANTHER" id="PTHR10333:SF42">
    <property type="entry name" value="INHIBITOR OF GROWTH PROTEIN 5"/>
    <property type="match status" value="1"/>
</dbReference>
<comment type="similarity">
    <text evidence="1">Belongs to the SWI5/SAE3 family.</text>
</comment>
<dbReference type="PANTHER" id="PTHR10333">
    <property type="entry name" value="INHIBITOR OF GROWTH PROTEIN"/>
    <property type="match status" value="1"/>
</dbReference>
<dbReference type="GO" id="GO:0006325">
    <property type="term" value="P:chromatin organization"/>
    <property type="evidence" value="ECO:0007669"/>
    <property type="project" value="UniProtKB-KW"/>
</dbReference>
<keyword evidence="7" id="KW-1185">Reference proteome</keyword>
<organism evidence="6 7">
    <name type="scientific">Dibothriocephalus latus</name>
    <name type="common">Fish tapeworm</name>
    <name type="synonym">Diphyllobothrium latum</name>
    <dbReference type="NCBI Taxonomy" id="60516"/>
    <lineage>
        <taxon>Eukaryota</taxon>
        <taxon>Metazoa</taxon>
        <taxon>Spiralia</taxon>
        <taxon>Lophotrochozoa</taxon>
        <taxon>Platyhelminthes</taxon>
        <taxon>Cestoda</taxon>
        <taxon>Eucestoda</taxon>
        <taxon>Diphyllobothriidea</taxon>
        <taxon>Diphyllobothriidae</taxon>
        <taxon>Dibothriocephalus</taxon>
    </lineage>
</organism>
<dbReference type="InterPro" id="IPR013083">
    <property type="entry name" value="Znf_RING/FYVE/PHD"/>
</dbReference>
<dbReference type="GO" id="GO:0006355">
    <property type="term" value="P:regulation of DNA-templated transcription"/>
    <property type="evidence" value="ECO:0007669"/>
    <property type="project" value="TreeGrafter"/>
</dbReference>
<evidence type="ECO:0000313" key="7">
    <source>
        <dbReference type="Proteomes" id="UP000281553"/>
    </source>
</evidence>
<accession>A0A3P6TUR5</accession>
<feature type="site" description="Histone H3K4me3 binding" evidence="5">
    <location>
        <position position="80"/>
    </location>
</feature>
<feature type="site" description="Histone H3K4me3 binding" evidence="5">
    <location>
        <position position="69"/>
    </location>
</feature>
<dbReference type="Gene3D" id="3.30.40.10">
    <property type="entry name" value="Zinc/RING finger domain, C3HC4 (zinc finger)"/>
    <property type="match status" value="1"/>
</dbReference>
<dbReference type="Gene3D" id="1.20.5.170">
    <property type="match status" value="1"/>
</dbReference>
<evidence type="ECO:0000256" key="4">
    <source>
        <dbReference type="ARBA" id="ARBA00023204"/>
    </source>
</evidence>
<keyword evidence="2" id="KW-0227">DNA damage</keyword>
<proteinExistence type="inferred from homology"/>
<dbReference type="GO" id="GO:0006281">
    <property type="term" value="P:DNA repair"/>
    <property type="evidence" value="ECO:0007669"/>
    <property type="project" value="UniProtKB-KW"/>
</dbReference>
<sequence>KVCYTNLPTVDLSPLLSLCVFDDGAASPDHAAPTPPFRWMPATAALALALTNNPGEVLDMPVDPNEPTYCLCQQVSYGEMVACDNRDCPIEWFHFSCVAQHSQNESPAKENDETQEEKARLLDRKIEELKLRICDLRGIKDVSELDIEADLKRWREVLHEYNKVKDACQFLLGQLAHIKMTTVKDLYRHFGLDVND</sequence>
<evidence type="ECO:0000256" key="2">
    <source>
        <dbReference type="ARBA" id="ARBA00022763"/>
    </source>
</evidence>
<dbReference type="Pfam" id="PF07061">
    <property type="entry name" value="Swi5"/>
    <property type="match status" value="1"/>
</dbReference>
<feature type="site" description="Histone H3K4me3 binding" evidence="5">
    <location>
        <position position="84"/>
    </location>
</feature>
<dbReference type="OrthoDB" id="5411773at2759"/>
<protein>
    <submittedName>
        <fullName evidence="6">Uncharacterized protein</fullName>
    </submittedName>
</protein>
<keyword evidence="3" id="KW-0156">Chromatin regulator</keyword>
<dbReference type="AlphaFoldDB" id="A0A3P6TUR5"/>
<evidence type="ECO:0000256" key="1">
    <source>
        <dbReference type="ARBA" id="ARBA00008060"/>
    </source>
</evidence>
<gene>
    <name evidence="6" type="ORF">DILT_LOCUS4428</name>
</gene>
<dbReference type="InterPro" id="IPR011011">
    <property type="entry name" value="Znf_FYVE_PHD"/>
</dbReference>
<name>A0A3P6TUR5_DIBLA</name>
<dbReference type="SUPFAM" id="SSF57903">
    <property type="entry name" value="FYVE/PHD zinc finger"/>
    <property type="match status" value="1"/>
</dbReference>
<reference evidence="6 7" key="1">
    <citation type="submission" date="2018-11" db="EMBL/GenBank/DDBJ databases">
        <authorList>
            <consortium name="Pathogen Informatics"/>
        </authorList>
    </citation>
    <scope>NUCLEOTIDE SEQUENCE [LARGE SCALE GENOMIC DNA]</scope>
</reference>